<accession>A0A840CK05</accession>
<dbReference type="InterPro" id="IPR028921">
    <property type="entry name" value="NTF2_fold_dom"/>
</dbReference>
<dbReference type="Proteomes" id="UP000555103">
    <property type="component" value="Unassembled WGS sequence"/>
</dbReference>
<organism evidence="2 3">
    <name type="scientific">Dysgonomonas hofstadii</name>
    <dbReference type="NCBI Taxonomy" id="637886"/>
    <lineage>
        <taxon>Bacteria</taxon>
        <taxon>Pseudomonadati</taxon>
        <taxon>Bacteroidota</taxon>
        <taxon>Bacteroidia</taxon>
        <taxon>Bacteroidales</taxon>
        <taxon>Dysgonomonadaceae</taxon>
        <taxon>Dysgonomonas</taxon>
    </lineage>
</organism>
<evidence type="ECO:0000313" key="3">
    <source>
        <dbReference type="Proteomes" id="UP000555103"/>
    </source>
</evidence>
<gene>
    <name evidence="2" type="ORF">GGR21_002192</name>
</gene>
<proteinExistence type="predicted"/>
<reference evidence="2 3" key="1">
    <citation type="submission" date="2020-08" db="EMBL/GenBank/DDBJ databases">
        <title>Genomic Encyclopedia of Type Strains, Phase IV (KMG-IV): sequencing the most valuable type-strain genomes for metagenomic binning, comparative biology and taxonomic classification.</title>
        <authorList>
            <person name="Goeker M."/>
        </authorList>
    </citation>
    <scope>NUCLEOTIDE SEQUENCE [LARGE SCALE GENOMIC DNA]</scope>
    <source>
        <strain evidence="2 3">DSM 104969</strain>
    </source>
</reference>
<name>A0A840CK05_9BACT</name>
<dbReference type="AlphaFoldDB" id="A0A840CK05"/>
<sequence>MKTIFLFMLLLVTLNCCSQNKKDNTERLLFGREHAEKELRESLSDSLIHNVIGKDKILIKEEADAVKIAEVVLFSIYSEENIIRQHPYEVHFIDNYWIISGTFPLEPRMVGGTFLIIIDARDSRILRITHGK</sequence>
<dbReference type="RefSeq" id="WP_183307196.1">
    <property type="nucleotide sequence ID" value="NZ_JACIEP010000007.1"/>
</dbReference>
<comment type="caution">
    <text evidence="2">The sequence shown here is derived from an EMBL/GenBank/DDBJ whole genome shotgun (WGS) entry which is preliminary data.</text>
</comment>
<evidence type="ECO:0000259" key="1">
    <source>
        <dbReference type="Pfam" id="PF15631"/>
    </source>
</evidence>
<evidence type="ECO:0000313" key="2">
    <source>
        <dbReference type="EMBL" id="MBB4036290.1"/>
    </source>
</evidence>
<feature type="domain" description="NTF2 fold" evidence="1">
    <location>
        <begin position="65"/>
        <end position="132"/>
    </location>
</feature>
<dbReference type="Pfam" id="PF15631">
    <property type="entry name" value="Imm-NTF2-2"/>
    <property type="match status" value="1"/>
</dbReference>
<dbReference type="EMBL" id="JACIEP010000007">
    <property type="protein sequence ID" value="MBB4036290.1"/>
    <property type="molecule type" value="Genomic_DNA"/>
</dbReference>
<keyword evidence="3" id="KW-1185">Reference proteome</keyword>
<protein>
    <recommendedName>
        <fullName evidence="1">NTF2 fold domain-containing protein</fullName>
    </recommendedName>
</protein>